<feature type="chain" id="PRO_5009285208" evidence="1">
    <location>
        <begin position="31"/>
        <end position="257"/>
    </location>
</feature>
<protein>
    <submittedName>
        <fullName evidence="3">PEP-CTERM protein-sorting domain-containing protein</fullName>
    </submittedName>
</protein>
<gene>
    <name evidence="3" type="ORF">SAMN05216334_10567</name>
</gene>
<keyword evidence="1" id="KW-0732">Signal</keyword>
<accession>A0A1H5TMM5</accession>
<dbReference type="Gene3D" id="2.60.120.560">
    <property type="entry name" value="Exo-inulinase, domain 1"/>
    <property type="match status" value="1"/>
</dbReference>
<dbReference type="Proteomes" id="UP000236753">
    <property type="component" value="Unassembled WGS sequence"/>
</dbReference>
<name>A0A1H5TMM5_9PROT</name>
<dbReference type="NCBIfam" id="TIGR02595">
    <property type="entry name" value="PEP_CTERM"/>
    <property type="match status" value="1"/>
</dbReference>
<evidence type="ECO:0000259" key="2">
    <source>
        <dbReference type="Pfam" id="PF07589"/>
    </source>
</evidence>
<evidence type="ECO:0000313" key="4">
    <source>
        <dbReference type="Proteomes" id="UP000236753"/>
    </source>
</evidence>
<dbReference type="InterPro" id="IPR013424">
    <property type="entry name" value="Ice-binding_C"/>
</dbReference>
<evidence type="ECO:0000256" key="1">
    <source>
        <dbReference type="SAM" id="SignalP"/>
    </source>
</evidence>
<proteinExistence type="predicted"/>
<sequence length="257" mass="28428">MRSGIHTNFPVSIRKSFLTLALSMSLTAPAVGKMLLTDDFSGTSLDPLWTVQRGSADVANGFVSMQGGSPGARDSNIQTAVNDQNWTDYHLSTRFIAEGGGDDWYNAFVHFRIQELESTTWYDGQYYFLIITTPLWPTGADWLIGKYDGFTRTHLGEGDIDPSIPINDRDNQLDLWANGNEFMVSINGHSLTDNPIVDNSSNPYLHGGIGIGSLWESTTRYDYVEVAAIPEPETYAMLLAGLGLIGFMARRRKESTV</sequence>
<feature type="signal peptide" evidence="1">
    <location>
        <begin position="1"/>
        <end position="30"/>
    </location>
</feature>
<feature type="domain" description="Ice-binding protein C-terminal" evidence="2">
    <location>
        <begin position="228"/>
        <end position="252"/>
    </location>
</feature>
<dbReference type="AlphaFoldDB" id="A0A1H5TMM5"/>
<evidence type="ECO:0000313" key="3">
    <source>
        <dbReference type="EMBL" id="SEF64065.1"/>
    </source>
</evidence>
<dbReference type="EMBL" id="FNUX01000005">
    <property type="protein sequence ID" value="SEF64065.1"/>
    <property type="molecule type" value="Genomic_DNA"/>
</dbReference>
<dbReference type="RefSeq" id="WP_258039286.1">
    <property type="nucleotide sequence ID" value="NZ_FNUX01000005.1"/>
</dbReference>
<organism evidence="3 4">
    <name type="scientific">Nitrosomonas ureae</name>
    <dbReference type="NCBI Taxonomy" id="44577"/>
    <lineage>
        <taxon>Bacteria</taxon>
        <taxon>Pseudomonadati</taxon>
        <taxon>Pseudomonadota</taxon>
        <taxon>Betaproteobacteria</taxon>
        <taxon>Nitrosomonadales</taxon>
        <taxon>Nitrosomonadaceae</taxon>
        <taxon>Nitrosomonas</taxon>
    </lineage>
</organism>
<reference evidence="3 4" key="1">
    <citation type="submission" date="2016-10" db="EMBL/GenBank/DDBJ databases">
        <authorList>
            <person name="de Groot N.N."/>
        </authorList>
    </citation>
    <scope>NUCLEOTIDE SEQUENCE [LARGE SCALE GENOMIC DNA]</scope>
    <source>
        <strain evidence="3 4">Nm13</strain>
    </source>
</reference>
<dbReference type="Pfam" id="PF07589">
    <property type="entry name" value="PEP-CTERM"/>
    <property type="match status" value="1"/>
</dbReference>